<keyword evidence="4" id="KW-0720">Serine protease</keyword>
<dbReference type="Pfam" id="PF00089">
    <property type="entry name" value="Trypsin"/>
    <property type="match status" value="1"/>
</dbReference>
<evidence type="ECO:0000256" key="4">
    <source>
        <dbReference type="ARBA" id="ARBA00022825"/>
    </source>
</evidence>
<keyword evidence="6" id="KW-1015">Disulfide bond</keyword>
<keyword evidence="1" id="KW-0645">Protease</keyword>
<evidence type="ECO:0000313" key="9">
    <source>
        <dbReference type="Proteomes" id="UP000001811"/>
    </source>
</evidence>
<proteinExistence type="predicted"/>
<dbReference type="STRING" id="9986.ENSOCUP00000015600"/>
<dbReference type="SMR" id="G1TFB0"/>
<evidence type="ECO:0000259" key="7">
    <source>
        <dbReference type="PROSITE" id="PS50240"/>
    </source>
</evidence>
<protein>
    <recommendedName>
        <fullName evidence="7">Peptidase S1 domain-containing protein</fullName>
    </recommendedName>
</protein>
<dbReference type="InterPro" id="IPR033116">
    <property type="entry name" value="TRYPSIN_SER"/>
</dbReference>
<dbReference type="GO" id="GO:0006508">
    <property type="term" value="P:proteolysis"/>
    <property type="evidence" value="ECO:0007669"/>
    <property type="project" value="UniProtKB-KW"/>
</dbReference>
<dbReference type="AlphaFoldDB" id="G1TFB0"/>
<dbReference type="InterPro" id="IPR009003">
    <property type="entry name" value="Peptidase_S1_PA"/>
</dbReference>
<reference evidence="8" key="3">
    <citation type="submission" date="2025-09" db="UniProtKB">
        <authorList>
            <consortium name="Ensembl"/>
        </authorList>
    </citation>
    <scope>IDENTIFICATION</scope>
    <source>
        <strain evidence="8">Thorbecke</strain>
    </source>
</reference>
<dbReference type="EMBL" id="AAGW02024113">
    <property type="status" value="NOT_ANNOTATED_CDS"/>
    <property type="molecule type" value="Genomic_DNA"/>
</dbReference>
<reference evidence="8" key="2">
    <citation type="submission" date="2025-08" db="UniProtKB">
        <authorList>
            <consortium name="Ensembl"/>
        </authorList>
    </citation>
    <scope>IDENTIFICATION</scope>
    <source>
        <strain evidence="8">Thorbecke</strain>
    </source>
</reference>
<accession>G1TFB0</accession>
<dbReference type="GeneTree" id="ENSGT01030000234551"/>
<keyword evidence="5" id="KW-0865">Zymogen</keyword>
<dbReference type="InterPro" id="IPR001254">
    <property type="entry name" value="Trypsin_dom"/>
</dbReference>
<keyword evidence="3" id="KW-0378">Hydrolase</keyword>
<keyword evidence="2" id="KW-0732">Signal</keyword>
<dbReference type="SMART" id="SM00020">
    <property type="entry name" value="Tryp_SPc"/>
    <property type="match status" value="1"/>
</dbReference>
<dbReference type="Bgee" id="ENSOCUG00000029207">
    <property type="expression patterns" value="Expressed in zone of skin and 6 other cell types or tissues"/>
</dbReference>
<name>G1TFB0_RABIT</name>
<evidence type="ECO:0000256" key="1">
    <source>
        <dbReference type="ARBA" id="ARBA00022670"/>
    </source>
</evidence>
<reference evidence="8 9" key="1">
    <citation type="journal article" date="2011" name="Nature">
        <title>A high-resolution map of human evolutionary constraint using 29 mammals.</title>
        <authorList>
            <person name="Lindblad-Toh K."/>
            <person name="Garber M."/>
            <person name="Zuk O."/>
            <person name="Lin M.F."/>
            <person name="Parker B.J."/>
            <person name="Washietl S."/>
            <person name="Kheradpour P."/>
            <person name="Ernst J."/>
            <person name="Jordan G."/>
            <person name="Mauceli E."/>
            <person name="Ward L.D."/>
            <person name="Lowe C.B."/>
            <person name="Holloway A.K."/>
            <person name="Clamp M."/>
            <person name="Gnerre S."/>
            <person name="Alfoldi J."/>
            <person name="Beal K."/>
            <person name="Chang J."/>
            <person name="Clawson H."/>
            <person name="Cuff J."/>
            <person name="Di Palma F."/>
            <person name="Fitzgerald S."/>
            <person name="Flicek P."/>
            <person name="Guttman M."/>
            <person name="Hubisz M.J."/>
            <person name="Jaffe D.B."/>
            <person name="Jungreis I."/>
            <person name="Kent W.J."/>
            <person name="Kostka D."/>
            <person name="Lara M."/>
            <person name="Martins A.L."/>
            <person name="Massingham T."/>
            <person name="Moltke I."/>
            <person name="Raney B.J."/>
            <person name="Rasmussen M.D."/>
            <person name="Robinson J."/>
            <person name="Stark A."/>
            <person name="Vilella A.J."/>
            <person name="Wen J."/>
            <person name="Xie X."/>
            <person name="Zody M.C."/>
            <person name="Baldwin J."/>
            <person name="Bloom T."/>
            <person name="Chin C.W."/>
            <person name="Heiman D."/>
            <person name="Nicol R."/>
            <person name="Nusbaum C."/>
            <person name="Young S."/>
            <person name="Wilkinson J."/>
            <person name="Worley K.C."/>
            <person name="Kovar C.L."/>
            <person name="Muzny D.M."/>
            <person name="Gibbs R.A."/>
            <person name="Cree A."/>
            <person name="Dihn H.H."/>
            <person name="Fowler G."/>
            <person name="Jhangiani S."/>
            <person name="Joshi V."/>
            <person name="Lee S."/>
            <person name="Lewis L.R."/>
            <person name="Nazareth L.V."/>
            <person name="Okwuonu G."/>
            <person name="Santibanez J."/>
            <person name="Warren W.C."/>
            <person name="Mardis E.R."/>
            <person name="Weinstock G.M."/>
            <person name="Wilson R.K."/>
            <person name="Delehaunty K."/>
            <person name="Dooling D."/>
            <person name="Fronik C."/>
            <person name="Fulton L."/>
            <person name="Fulton B."/>
            <person name="Graves T."/>
            <person name="Minx P."/>
            <person name="Sodergren E."/>
            <person name="Birney E."/>
            <person name="Margulies E.H."/>
            <person name="Herrero J."/>
            <person name="Green E.D."/>
            <person name="Haussler D."/>
            <person name="Siepel A."/>
            <person name="Goldman N."/>
            <person name="Pollard K.S."/>
            <person name="Pedersen J.S."/>
            <person name="Lander E.S."/>
            <person name="Kellis M."/>
        </authorList>
    </citation>
    <scope>NUCLEOTIDE SEQUENCE [LARGE SCALE GENOMIC DNA]</scope>
    <source>
        <strain evidence="8 9">Thorbecke inbred</strain>
    </source>
</reference>
<evidence type="ECO:0000256" key="5">
    <source>
        <dbReference type="ARBA" id="ARBA00023145"/>
    </source>
</evidence>
<dbReference type="Proteomes" id="UP000001811">
    <property type="component" value="Chromosome 17"/>
</dbReference>
<organism evidence="8 9">
    <name type="scientific">Oryctolagus cuniculus</name>
    <name type="common">Rabbit</name>
    <dbReference type="NCBI Taxonomy" id="9986"/>
    <lineage>
        <taxon>Eukaryota</taxon>
        <taxon>Metazoa</taxon>
        <taxon>Chordata</taxon>
        <taxon>Craniata</taxon>
        <taxon>Vertebrata</taxon>
        <taxon>Euteleostomi</taxon>
        <taxon>Mammalia</taxon>
        <taxon>Eutheria</taxon>
        <taxon>Euarchontoglires</taxon>
        <taxon>Glires</taxon>
        <taxon>Lagomorpha</taxon>
        <taxon>Leporidae</taxon>
        <taxon>Oryctolagus</taxon>
    </lineage>
</organism>
<evidence type="ECO:0000256" key="6">
    <source>
        <dbReference type="ARBA" id="ARBA00023157"/>
    </source>
</evidence>
<dbReference type="GO" id="GO:0005615">
    <property type="term" value="C:extracellular space"/>
    <property type="evidence" value="ECO:0007669"/>
    <property type="project" value="TreeGrafter"/>
</dbReference>
<dbReference type="FunFam" id="2.40.10.10:FF:000014">
    <property type="entry name" value="Complement factor D"/>
    <property type="match status" value="1"/>
</dbReference>
<evidence type="ECO:0000313" key="8">
    <source>
        <dbReference type="Ensembl" id="ENSOCUP00000015600.2"/>
    </source>
</evidence>
<dbReference type="InterPro" id="IPR043504">
    <property type="entry name" value="Peptidase_S1_PA_chymotrypsin"/>
</dbReference>
<dbReference type="HOGENOM" id="CLU_006842_1_0_1"/>
<dbReference type="PANTHER" id="PTHR24271:SF23">
    <property type="entry name" value="CHYMASE 2, MAST CELL-RELATED"/>
    <property type="match status" value="1"/>
</dbReference>
<dbReference type="eggNOG" id="KOG3627">
    <property type="taxonomic scope" value="Eukaryota"/>
</dbReference>
<dbReference type="Ensembl" id="ENSOCUT00000029020.2">
    <property type="protein sequence ID" value="ENSOCUP00000015600.2"/>
    <property type="gene ID" value="ENSOCUG00000029207.2"/>
</dbReference>
<dbReference type="PROSITE" id="PS00135">
    <property type="entry name" value="TRYPSIN_SER"/>
    <property type="match status" value="1"/>
</dbReference>
<dbReference type="GO" id="GO:0004252">
    <property type="term" value="F:serine-type endopeptidase activity"/>
    <property type="evidence" value="ECO:0007669"/>
    <property type="project" value="InterPro"/>
</dbReference>
<feature type="domain" description="Peptidase S1" evidence="7">
    <location>
        <begin position="30"/>
        <end position="160"/>
    </location>
</feature>
<keyword evidence="9" id="KW-1185">Reference proteome</keyword>
<dbReference type="PANTHER" id="PTHR24271">
    <property type="entry name" value="KALLIKREIN-RELATED"/>
    <property type="match status" value="1"/>
</dbReference>
<dbReference type="PROSITE" id="PS50240">
    <property type="entry name" value="TRYPSIN_DOM"/>
    <property type="match status" value="1"/>
</dbReference>
<dbReference type="InParanoid" id="G1TFB0"/>
<dbReference type="Gene3D" id="2.40.10.10">
    <property type="entry name" value="Trypsin-like serine proteases"/>
    <property type="match status" value="2"/>
</dbReference>
<dbReference type="PaxDb" id="9986-ENSOCUP00000015600"/>
<dbReference type="SUPFAM" id="SSF50494">
    <property type="entry name" value="Trypsin-like serine proteases"/>
    <property type="match status" value="1"/>
</dbReference>
<sequence>METLSFHNTPHSPPTLELVINTHSLSLCSQLRWPAMLTFAVGTVPLPSRRTFSLPGTICQAAGWGQTGVTDPLSNTLREVNLRLMDDEVCNHFLFYDHGLQMCVGDPRMAGSAFKGDSGGPLLCAGVAQGIVSYTNQNAQPTVIFTQIFSYMPWIKKVLKGQVATEAWPA</sequence>
<evidence type="ECO:0000256" key="2">
    <source>
        <dbReference type="ARBA" id="ARBA00022729"/>
    </source>
</evidence>
<evidence type="ECO:0000256" key="3">
    <source>
        <dbReference type="ARBA" id="ARBA00022801"/>
    </source>
</evidence>
<dbReference type="GO" id="GO:0005737">
    <property type="term" value="C:cytoplasm"/>
    <property type="evidence" value="ECO:0007669"/>
    <property type="project" value="TreeGrafter"/>
</dbReference>